<dbReference type="RefSeq" id="WP_179645011.1">
    <property type="nucleotide sequence ID" value="NZ_BAAAYY010000031.1"/>
</dbReference>
<comment type="caution">
    <text evidence="2">The sequence shown here is derived from an EMBL/GenBank/DDBJ whole genome shotgun (WGS) entry which is preliminary data.</text>
</comment>
<gene>
    <name evidence="2" type="ORF">HDA32_004450</name>
</gene>
<name>A0A852U5Y8_9ACTN</name>
<sequence length="343" mass="36499">MHYAVQIEVEIPGDAGELDELRSRGGAQILLEQLDAVVRIQGPDGAVVRLHAVRCLAHGRGAVVSAVAEAPSPEDAETGLRLTVARLLLEHEALDDWQVTGCRVQGPDGDLPRRAADPGTVPPAAPRAGSAGSEIDRARVRRCLLVHAPRLRAFGPEMFGLHDGAAPAPRCADLLAGSLLMGVYAFFDGLYRDLDALHRIGGGTAADLAEPQILGVLPEPVAHRCDIGFVRRFLLVAGTGAHRLVESCWRPPACLGEALAVRTMFRAAHDHLSGHALLADAAGYFEALAENAFAPAHLESLRLLDERADPLGGPHDPYAMSTWFTPADDLEPVHPYAYGPASV</sequence>
<protein>
    <submittedName>
        <fullName evidence="2">Uncharacterized protein</fullName>
    </submittedName>
</protein>
<accession>A0A852U5Y8</accession>
<reference evidence="2 3" key="1">
    <citation type="submission" date="2020-07" db="EMBL/GenBank/DDBJ databases">
        <title>Sequencing the genomes of 1000 actinobacteria strains.</title>
        <authorList>
            <person name="Klenk H.-P."/>
        </authorList>
    </citation>
    <scope>NUCLEOTIDE SEQUENCE [LARGE SCALE GENOMIC DNA]</scope>
    <source>
        <strain evidence="2 3">CXB654</strain>
    </source>
</reference>
<feature type="region of interest" description="Disordered" evidence="1">
    <location>
        <begin position="106"/>
        <end position="132"/>
    </location>
</feature>
<evidence type="ECO:0000313" key="3">
    <source>
        <dbReference type="Proteomes" id="UP000589036"/>
    </source>
</evidence>
<evidence type="ECO:0000313" key="2">
    <source>
        <dbReference type="EMBL" id="NYE49330.1"/>
    </source>
</evidence>
<proteinExistence type="predicted"/>
<evidence type="ECO:0000256" key="1">
    <source>
        <dbReference type="SAM" id="MobiDB-lite"/>
    </source>
</evidence>
<dbReference type="EMBL" id="JACCCC010000001">
    <property type="protein sequence ID" value="NYE49330.1"/>
    <property type="molecule type" value="Genomic_DNA"/>
</dbReference>
<dbReference type="AlphaFoldDB" id="A0A852U5Y8"/>
<dbReference type="Proteomes" id="UP000589036">
    <property type="component" value="Unassembled WGS sequence"/>
</dbReference>
<organism evidence="2 3">
    <name type="scientific">Spinactinospora alkalitolerans</name>
    <dbReference type="NCBI Taxonomy" id="687207"/>
    <lineage>
        <taxon>Bacteria</taxon>
        <taxon>Bacillati</taxon>
        <taxon>Actinomycetota</taxon>
        <taxon>Actinomycetes</taxon>
        <taxon>Streptosporangiales</taxon>
        <taxon>Nocardiopsidaceae</taxon>
        <taxon>Spinactinospora</taxon>
    </lineage>
</organism>
<keyword evidence="3" id="KW-1185">Reference proteome</keyword>